<dbReference type="PANTHER" id="PTHR43214:SF38">
    <property type="entry name" value="NITRATE_NITRITE RESPONSE REGULATOR PROTEIN NARL"/>
    <property type="match status" value="1"/>
</dbReference>
<dbReference type="Pfam" id="PF00196">
    <property type="entry name" value="GerE"/>
    <property type="match status" value="1"/>
</dbReference>
<dbReference type="CDD" id="cd06170">
    <property type="entry name" value="LuxR_C_like"/>
    <property type="match status" value="1"/>
</dbReference>
<dbReference type="SUPFAM" id="SSF52172">
    <property type="entry name" value="CheY-like"/>
    <property type="match status" value="1"/>
</dbReference>
<keyword evidence="6" id="KW-1185">Reference proteome</keyword>
<dbReference type="InterPro" id="IPR001789">
    <property type="entry name" value="Sig_transdc_resp-reg_receiver"/>
</dbReference>
<evidence type="ECO:0000256" key="1">
    <source>
        <dbReference type="ARBA" id="ARBA00023125"/>
    </source>
</evidence>
<dbReference type="PANTHER" id="PTHR43214">
    <property type="entry name" value="TWO-COMPONENT RESPONSE REGULATOR"/>
    <property type="match status" value="1"/>
</dbReference>
<comment type="caution">
    <text evidence="5">The sequence shown here is derived from an EMBL/GenBank/DDBJ whole genome shotgun (WGS) entry which is preliminary data.</text>
</comment>
<dbReference type="Gene3D" id="3.40.50.2300">
    <property type="match status" value="1"/>
</dbReference>
<dbReference type="PROSITE" id="PS50043">
    <property type="entry name" value="HTH_LUXR_2"/>
    <property type="match status" value="1"/>
</dbReference>
<accession>A0ABP7TSV3</accession>
<name>A0ABP7TSV3_9BURK</name>
<dbReference type="InterPro" id="IPR000792">
    <property type="entry name" value="Tscrpt_reg_LuxR_C"/>
</dbReference>
<gene>
    <name evidence="5" type="ORF">GCM10022212_31310</name>
</gene>
<dbReference type="Proteomes" id="UP001501353">
    <property type="component" value="Unassembled WGS sequence"/>
</dbReference>
<evidence type="ECO:0000259" key="3">
    <source>
        <dbReference type="PROSITE" id="PS50043"/>
    </source>
</evidence>
<reference evidence="6" key="1">
    <citation type="journal article" date="2019" name="Int. J. Syst. Evol. Microbiol.">
        <title>The Global Catalogue of Microorganisms (GCM) 10K type strain sequencing project: providing services to taxonomists for standard genome sequencing and annotation.</title>
        <authorList>
            <consortium name="The Broad Institute Genomics Platform"/>
            <consortium name="The Broad Institute Genome Sequencing Center for Infectious Disease"/>
            <person name="Wu L."/>
            <person name="Ma J."/>
        </authorList>
    </citation>
    <scope>NUCLEOTIDE SEQUENCE [LARGE SCALE GENOMIC DNA]</scope>
    <source>
        <strain evidence="6">JCM 16673</strain>
    </source>
</reference>
<proteinExistence type="predicted"/>
<dbReference type="PROSITE" id="PS50110">
    <property type="entry name" value="RESPONSE_REGULATORY"/>
    <property type="match status" value="1"/>
</dbReference>
<evidence type="ECO:0000259" key="4">
    <source>
        <dbReference type="PROSITE" id="PS50110"/>
    </source>
</evidence>
<evidence type="ECO:0000313" key="6">
    <source>
        <dbReference type="Proteomes" id="UP001501353"/>
    </source>
</evidence>
<dbReference type="SMART" id="SM00421">
    <property type="entry name" value="HTH_LUXR"/>
    <property type="match status" value="1"/>
</dbReference>
<protein>
    <submittedName>
        <fullName evidence="5">Response regulator transcription factor</fullName>
    </submittedName>
</protein>
<feature type="domain" description="HTH luxR-type" evidence="3">
    <location>
        <begin position="164"/>
        <end position="228"/>
    </location>
</feature>
<dbReference type="InterPro" id="IPR011006">
    <property type="entry name" value="CheY-like_superfamily"/>
</dbReference>
<feature type="modified residue" description="4-aspartylphosphate" evidence="2">
    <location>
        <position position="62"/>
    </location>
</feature>
<keyword evidence="2" id="KW-0597">Phosphoprotein</keyword>
<dbReference type="PRINTS" id="PR00038">
    <property type="entry name" value="HTHLUXR"/>
</dbReference>
<sequence>MLKKHIVAKVDMPMLVLLSDSAAIIARFHDTLMEKGVVNVIDSPSALWQRLSGVAPGLIVLDLGLSSLDAAFALSEIRRLSPASKVLVLQDDFSTSAELALLGAGVAGCCSARLTHDTIIRIIDMVLDGGVWISHAVMPLLLQQMQERGTLSAPVPVPVAAPVHGERLINLTPRERQIARLIGSGVSNKLIARELSITDRTVKAHLGAIFQKLGLSDRLQLALFVTGK</sequence>
<feature type="domain" description="Response regulatory" evidence="4">
    <location>
        <begin position="14"/>
        <end position="127"/>
    </location>
</feature>
<keyword evidence="1" id="KW-0238">DNA-binding</keyword>
<dbReference type="EMBL" id="BAAAZE010000013">
    <property type="protein sequence ID" value="GAA4030663.1"/>
    <property type="molecule type" value="Genomic_DNA"/>
</dbReference>
<dbReference type="PROSITE" id="PS00622">
    <property type="entry name" value="HTH_LUXR_1"/>
    <property type="match status" value="1"/>
</dbReference>
<organism evidence="5 6">
    <name type="scientific">Actimicrobium antarcticum</name>
    <dbReference type="NCBI Taxonomy" id="1051899"/>
    <lineage>
        <taxon>Bacteria</taxon>
        <taxon>Pseudomonadati</taxon>
        <taxon>Pseudomonadota</taxon>
        <taxon>Betaproteobacteria</taxon>
        <taxon>Burkholderiales</taxon>
        <taxon>Oxalobacteraceae</taxon>
        <taxon>Actimicrobium</taxon>
    </lineage>
</organism>
<dbReference type="SUPFAM" id="SSF46894">
    <property type="entry name" value="C-terminal effector domain of the bipartite response regulators"/>
    <property type="match status" value="1"/>
</dbReference>
<evidence type="ECO:0000256" key="2">
    <source>
        <dbReference type="PROSITE-ProRule" id="PRU00169"/>
    </source>
</evidence>
<dbReference type="InterPro" id="IPR039420">
    <property type="entry name" value="WalR-like"/>
</dbReference>
<evidence type="ECO:0000313" key="5">
    <source>
        <dbReference type="EMBL" id="GAA4030663.1"/>
    </source>
</evidence>
<dbReference type="InterPro" id="IPR016032">
    <property type="entry name" value="Sig_transdc_resp-reg_C-effctor"/>
</dbReference>